<dbReference type="AlphaFoldDB" id="A0A6H5GDX4"/>
<reference evidence="2 3" key="1">
    <citation type="submission" date="2020-02" db="EMBL/GenBank/DDBJ databases">
        <authorList>
            <person name="Ferguson B K."/>
        </authorList>
    </citation>
    <scope>NUCLEOTIDE SEQUENCE [LARGE SCALE GENOMIC DNA]</scope>
</reference>
<feature type="compositionally biased region" description="Basic and acidic residues" evidence="1">
    <location>
        <begin position="26"/>
        <end position="35"/>
    </location>
</feature>
<feature type="compositionally biased region" description="Polar residues" evidence="1">
    <location>
        <begin position="47"/>
        <end position="62"/>
    </location>
</feature>
<evidence type="ECO:0000313" key="2">
    <source>
        <dbReference type="EMBL" id="CAB0001684.1"/>
    </source>
</evidence>
<name>A0A6H5GDX4_9HEMI</name>
<organism evidence="2 3">
    <name type="scientific">Nesidiocoris tenuis</name>
    <dbReference type="NCBI Taxonomy" id="355587"/>
    <lineage>
        <taxon>Eukaryota</taxon>
        <taxon>Metazoa</taxon>
        <taxon>Ecdysozoa</taxon>
        <taxon>Arthropoda</taxon>
        <taxon>Hexapoda</taxon>
        <taxon>Insecta</taxon>
        <taxon>Pterygota</taxon>
        <taxon>Neoptera</taxon>
        <taxon>Paraneoptera</taxon>
        <taxon>Hemiptera</taxon>
        <taxon>Heteroptera</taxon>
        <taxon>Panheteroptera</taxon>
        <taxon>Cimicomorpha</taxon>
        <taxon>Miridae</taxon>
        <taxon>Dicyphina</taxon>
        <taxon>Nesidiocoris</taxon>
    </lineage>
</organism>
<dbReference type="Proteomes" id="UP000479000">
    <property type="component" value="Unassembled WGS sequence"/>
</dbReference>
<keyword evidence="3" id="KW-1185">Reference proteome</keyword>
<feature type="compositionally biased region" description="Low complexity" evidence="1">
    <location>
        <begin position="64"/>
        <end position="80"/>
    </location>
</feature>
<evidence type="ECO:0000313" key="3">
    <source>
        <dbReference type="Proteomes" id="UP000479000"/>
    </source>
</evidence>
<gene>
    <name evidence="2" type="ORF">NTEN_LOCUS7471</name>
</gene>
<evidence type="ECO:0000256" key="1">
    <source>
        <dbReference type="SAM" id="MobiDB-lite"/>
    </source>
</evidence>
<accession>A0A6H5GDX4</accession>
<protein>
    <submittedName>
        <fullName evidence="2">Uncharacterized protein</fullName>
    </submittedName>
</protein>
<feature type="region of interest" description="Disordered" evidence="1">
    <location>
        <begin position="26"/>
        <end position="96"/>
    </location>
</feature>
<dbReference type="EMBL" id="CADCXU010011282">
    <property type="protein sequence ID" value="CAB0001684.1"/>
    <property type="molecule type" value="Genomic_DNA"/>
</dbReference>
<proteinExistence type="predicted"/>
<sequence length="96" mass="10612">MFYLKFQLLIPGHDADASPRKIGIDRVLPRTESGRRKQLRRPKLLRSNSYQNVQIKPSSATVHRSCGSSRARLGSRRSGGVENMAADGPPLGSEQP</sequence>